<comment type="caution">
    <text evidence="3">The sequence shown here is derived from an EMBL/GenBank/DDBJ whole genome shotgun (WGS) entry which is preliminary data.</text>
</comment>
<dbReference type="EMBL" id="DTPI01000006">
    <property type="protein sequence ID" value="HGE65726.1"/>
    <property type="molecule type" value="Genomic_DNA"/>
</dbReference>
<protein>
    <submittedName>
        <fullName evidence="3">Alpha/beta hydrolase</fullName>
    </submittedName>
</protein>
<evidence type="ECO:0000313" key="3">
    <source>
        <dbReference type="EMBL" id="HGU58706.1"/>
    </source>
</evidence>
<dbReference type="Gene3D" id="3.40.50.1820">
    <property type="entry name" value="alpha/beta hydrolase"/>
    <property type="match status" value="1"/>
</dbReference>
<name>A0A7C4S5C3_9EURY</name>
<proteinExistence type="predicted"/>
<dbReference type="InterPro" id="IPR029058">
    <property type="entry name" value="AB_hydrolase_fold"/>
</dbReference>
<dbReference type="PANTHER" id="PTHR43798">
    <property type="entry name" value="MONOACYLGLYCEROL LIPASE"/>
    <property type="match status" value="1"/>
</dbReference>
<dbReference type="EMBL" id="DTAK01000003">
    <property type="protein sequence ID" value="HGU58706.1"/>
    <property type="molecule type" value="Genomic_DNA"/>
</dbReference>
<organism evidence="3">
    <name type="scientific">Geoglobus ahangari</name>
    <dbReference type="NCBI Taxonomy" id="113653"/>
    <lineage>
        <taxon>Archaea</taxon>
        <taxon>Methanobacteriati</taxon>
        <taxon>Methanobacteriota</taxon>
        <taxon>Archaeoglobi</taxon>
        <taxon>Archaeoglobales</taxon>
        <taxon>Archaeoglobaceae</taxon>
        <taxon>Geoglobus</taxon>
    </lineage>
</organism>
<reference evidence="3" key="1">
    <citation type="journal article" date="2020" name="mSystems">
        <title>Genome- and Community-Level Interaction Insights into Carbon Utilization and Element Cycling Functions of Hydrothermarchaeota in Hydrothermal Sediment.</title>
        <authorList>
            <person name="Zhou Z."/>
            <person name="Liu Y."/>
            <person name="Xu W."/>
            <person name="Pan J."/>
            <person name="Luo Z.H."/>
            <person name="Li M."/>
        </authorList>
    </citation>
    <scope>NUCLEOTIDE SEQUENCE [LARGE SCALE GENOMIC DNA]</scope>
    <source>
        <strain evidence="4">SpSt-10</strain>
        <strain evidence="3">SpSt-62</strain>
        <strain evidence="2">SpSt-97</strain>
    </source>
</reference>
<accession>A0A7C4S5C3</accession>
<dbReference type="AlphaFoldDB" id="A0A7C4S5C3"/>
<dbReference type="EMBL" id="DRUC01000041">
    <property type="protein sequence ID" value="HHF48058.1"/>
    <property type="molecule type" value="Genomic_DNA"/>
</dbReference>
<dbReference type="InterPro" id="IPR050266">
    <property type="entry name" value="AB_hydrolase_sf"/>
</dbReference>
<dbReference type="InterPro" id="IPR000073">
    <property type="entry name" value="AB_hydrolase_1"/>
</dbReference>
<dbReference type="SUPFAM" id="SSF53474">
    <property type="entry name" value="alpha/beta-Hydrolases"/>
    <property type="match status" value="1"/>
</dbReference>
<keyword evidence="3" id="KW-0378">Hydrolase</keyword>
<gene>
    <name evidence="4" type="ORF">ENL48_02360</name>
    <name evidence="3" type="ORF">ENT89_00500</name>
    <name evidence="2" type="ORF">ENX77_01120</name>
</gene>
<dbReference type="GO" id="GO:0016787">
    <property type="term" value="F:hydrolase activity"/>
    <property type="evidence" value="ECO:0007669"/>
    <property type="project" value="UniProtKB-KW"/>
</dbReference>
<feature type="domain" description="AB hydrolase-1" evidence="1">
    <location>
        <begin position="14"/>
        <end position="223"/>
    </location>
</feature>
<sequence length="238" mass="26617">MEINGIFVQGDGKILFVHGAGLNSNVWKNLLSLGFAVDLPGHGKSVARDIKSLKDYAEVLVEVVERLETPIIAGHSMGGAVVQEYLRIGGKAEGVVLISTGARLPVNPKILESLKQDFEGTVDKLVNWMFHKDFENKIVKKFVKDIILNTGVEITLRDLYLCSKFDLTECYPEIEIPTLIIVGNEDVMTPPYLSEYLREKIPKSRLSVIHDAGHMVFLEKPNETNIILREFLKDVLNS</sequence>
<dbReference type="Pfam" id="PF12697">
    <property type="entry name" value="Abhydrolase_6"/>
    <property type="match status" value="1"/>
</dbReference>
<evidence type="ECO:0000313" key="4">
    <source>
        <dbReference type="EMBL" id="HHF48058.1"/>
    </source>
</evidence>
<evidence type="ECO:0000313" key="2">
    <source>
        <dbReference type="EMBL" id="HGE65726.1"/>
    </source>
</evidence>
<evidence type="ECO:0000259" key="1">
    <source>
        <dbReference type="Pfam" id="PF12697"/>
    </source>
</evidence>